<feature type="region of interest" description="Disordered" evidence="1">
    <location>
        <begin position="59"/>
        <end position="78"/>
    </location>
</feature>
<name>A0ABN2K8Q0_9MICC</name>
<evidence type="ECO:0008006" key="4">
    <source>
        <dbReference type="Google" id="ProtNLM"/>
    </source>
</evidence>
<organism evidence="2 3">
    <name type="scientific">Kocuria aegyptia</name>
    <dbReference type="NCBI Taxonomy" id="330943"/>
    <lineage>
        <taxon>Bacteria</taxon>
        <taxon>Bacillati</taxon>
        <taxon>Actinomycetota</taxon>
        <taxon>Actinomycetes</taxon>
        <taxon>Micrococcales</taxon>
        <taxon>Micrococcaceae</taxon>
        <taxon>Kocuria</taxon>
    </lineage>
</organism>
<reference evidence="2 3" key="1">
    <citation type="journal article" date="2019" name="Int. J. Syst. Evol. Microbiol.">
        <title>The Global Catalogue of Microorganisms (GCM) 10K type strain sequencing project: providing services to taxonomists for standard genome sequencing and annotation.</title>
        <authorList>
            <consortium name="The Broad Institute Genomics Platform"/>
            <consortium name="The Broad Institute Genome Sequencing Center for Infectious Disease"/>
            <person name="Wu L."/>
            <person name="Ma J."/>
        </authorList>
    </citation>
    <scope>NUCLEOTIDE SEQUENCE [LARGE SCALE GENOMIC DNA]</scope>
    <source>
        <strain evidence="2 3">JCM 14735</strain>
    </source>
</reference>
<dbReference type="Proteomes" id="UP001501204">
    <property type="component" value="Unassembled WGS sequence"/>
</dbReference>
<sequence length="93" mass="10428">MSNPGVQWMSSPTEKWFQLFRPRGSGARGSMVIMTAMTRQQVPERPISNQRWELLKPLISYPPPAKNSRTGGPRSKDRAALDDVLFVTENGIA</sequence>
<evidence type="ECO:0000313" key="3">
    <source>
        <dbReference type="Proteomes" id="UP001501204"/>
    </source>
</evidence>
<evidence type="ECO:0000313" key="2">
    <source>
        <dbReference type="EMBL" id="GAA1750666.1"/>
    </source>
</evidence>
<proteinExistence type="predicted"/>
<dbReference type="EMBL" id="BAAAOA010000008">
    <property type="protein sequence ID" value="GAA1750666.1"/>
    <property type="molecule type" value="Genomic_DNA"/>
</dbReference>
<protein>
    <recommendedName>
        <fullName evidence="4">Transposase</fullName>
    </recommendedName>
</protein>
<keyword evidence="3" id="KW-1185">Reference proteome</keyword>
<accession>A0ABN2K8Q0</accession>
<evidence type="ECO:0000256" key="1">
    <source>
        <dbReference type="SAM" id="MobiDB-lite"/>
    </source>
</evidence>
<comment type="caution">
    <text evidence="2">The sequence shown here is derived from an EMBL/GenBank/DDBJ whole genome shotgun (WGS) entry which is preliminary data.</text>
</comment>
<gene>
    <name evidence="2" type="ORF">GCM10009767_06970</name>
</gene>